<comment type="caution">
    <text evidence="1">The sequence shown here is derived from an EMBL/GenBank/DDBJ whole genome shotgun (WGS) entry which is preliminary data.</text>
</comment>
<proteinExistence type="predicted"/>
<organism evidence="1">
    <name type="scientific">hydrocarbon metagenome</name>
    <dbReference type="NCBI Taxonomy" id="938273"/>
    <lineage>
        <taxon>unclassified sequences</taxon>
        <taxon>metagenomes</taxon>
        <taxon>ecological metagenomes</taxon>
    </lineage>
</organism>
<gene>
    <name evidence="1" type="ORF">ASZ90_015701</name>
</gene>
<accession>A0A0W8F1C7</accession>
<dbReference type="EMBL" id="LNQE01001633">
    <property type="protein sequence ID" value="KUG14671.1"/>
    <property type="molecule type" value="Genomic_DNA"/>
</dbReference>
<sequence length="81" mass="9158">MLPFSLLPFCYAIRTAMLLAYRTGIVKNWGMPLYALFYPSQPCDASVRQPEGSTFAPAPGLMKDYVLVTSFWQENTASCRR</sequence>
<protein>
    <submittedName>
        <fullName evidence="1">Uncharacterized protein</fullName>
    </submittedName>
</protein>
<dbReference type="AlphaFoldDB" id="A0A0W8F1C7"/>
<reference evidence="1" key="1">
    <citation type="journal article" date="2015" name="Proc. Natl. Acad. Sci. U.S.A.">
        <title>Networks of energetic and metabolic interactions define dynamics in microbial communities.</title>
        <authorList>
            <person name="Embree M."/>
            <person name="Liu J.K."/>
            <person name="Al-Bassam M.M."/>
            <person name="Zengler K."/>
        </authorList>
    </citation>
    <scope>NUCLEOTIDE SEQUENCE</scope>
</reference>
<name>A0A0W8F1C7_9ZZZZ</name>
<evidence type="ECO:0000313" key="1">
    <source>
        <dbReference type="EMBL" id="KUG14671.1"/>
    </source>
</evidence>